<sequence length="143" mass="16650">MMKINSRSDDKSKSEKLLKERLQSRGEEESFERLEEATNSNKTSSVKNGIDEQAGKLVKDAKYNSVRRPFNIYYFLSNGKISMPGYKTEHKQLNEAELRRAKSKQCYANQNENIKRTHNTEPGKKMKNQLAQEHFLACVRFKT</sequence>
<feature type="compositionally biased region" description="Basic and acidic residues" evidence="1">
    <location>
        <begin position="1"/>
        <end position="36"/>
    </location>
</feature>
<dbReference type="AlphaFoldDB" id="A0A2Z7D736"/>
<evidence type="ECO:0000313" key="2">
    <source>
        <dbReference type="EMBL" id="KZV55468.1"/>
    </source>
</evidence>
<proteinExistence type="predicted"/>
<gene>
    <name evidence="2" type="ORF">F511_15250</name>
</gene>
<evidence type="ECO:0000256" key="1">
    <source>
        <dbReference type="SAM" id="MobiDB-lite"/>
    </source>
</evidence>
<accession>A0A2Z7D736</accession>
<organism evidence="2 3">
    <name type="scientific">Dorcoceras hygrometricum</name>
    <dbReference type="NCBI Taxonomy" id="472368"/>
    <lineage>
        <taxon>Eukaryota</taxon>
        <taxon>Viridiplantae</taxon>
        <taxon>Streptophyta</taxon>
        <taxon>Embryophyta</taxon>
        <taxon>Tracheophyta</taxon>
        <taxon>Spermatophyta</taxon>
        <taxon>Magnoliopsida</taxon>
        <taxon>eudicotyledons</taxon>
        <taxon>Gunneridae</taxon>
        <taxon>Pentapetalae</taxon>
        <taxon>asterids</taxon>
        <taxon>lamiids</taxon>
        <taxon>Lamiales</taxon>
        <taxon>Gesneriaceae</taxon>
        <taxon>Didymocarpoideae</taxon>
        <taxon>Trichosporeae</taxon>
        <taxon>Loxocarpinae</taxon>
        <taxon>Dorcoceras</taxon>
    </lineage>
</organism>
<feature type="compositionally biased region" description="Polar residues" evidence="1">
    <location>
        <begin position="37"/>
        <end position="47"/>
    </location>
</feature>
<evidence type="ECO:0000313" key="3">
    <source>
        <dbReference type="Proteomes" id="UP000250235"/>
    </source>
</evidence>
<protein>
    <submittedName>
        <fullName evidence="2">Uncharacterized protein</fullName>
    </submittedName>
</protein>
<dbReference type="Proteomes" id="UP000250235">
    <property type="component" value="Unassembled WGS sequence"/>
</dbReference>
<dbReference type="EMBL" id="KQ988534">
    <property type="protein sequence ID" value="KZV55468.1"/>
    <property type="molecule type" value="Genomic_DNA"/>
</dbReference>
<reference evidence="2 3" key="1">
    <citation type="journal article" date="2015" name="Proc. Natl. Acad. Sci. U.S.A.">
        <title>The resurrection genome of Boea hygrometrica: A blueprint for survival of dehydration.</title>
        <authorList>
            <person name="Xiao L."/>
            <person name="Yang G."/>
            <person name="Zhang L."/>
            <person name="Yang X."/>
            <person name="Zhao S."/>
            <person name="Ji Z."/>
            <person name="Zhou Q."/>
            <person name="Hu M."/>
            <person name="Wang Y."/>
            <person name="Chen M."/>
            <person name="Xu Y."/>
            <person name="Jin H."/>
            <person name="Xiao X."/>
            <person name="Hu G."/>
            <person name="Bao F."/>
            <person name="Hu Y."/>
            <person name="Wan P."/>
            <person name="Li L."/>
            <person name="Deng X."/>
            <person name="Kuang T."/>
            <person name="Xiang C."/>
            <person name="Zhu J.K."/>
            <person name="Oliver M.J."/>
            <person name="He Y."/>
        </authorList>
    </citation>
    <scope>NUCLEOTIDE SEQUENCE [LARGE SCALE GENOMIC DNA]</scope>
    <source>
        <strain evidence="3">cv. XS01</strain>
    </source>
</reference>
<feature type="region of interest" description="Disordered" evidence="1">
    <location>
        <begin position="1"/>
        <end position="54"/>
    </location>
</feature>
<name>A0A2Z7D736_9LAMI</name>
<keyword evidence="3" id="KW-1185">Reference proteome</keyword>